<dbReference type="PANTHER" id="PTHR31528:SF3">
    <property type="entry name" value="THIAMINE BIOSYNTHESIS PROTEIN HI_0357-RELATED"/>
    <property type="match status" value="1"/>
</dbReference>
<dbReference type="InterPro" id="IPR027939">
    <property type="entry name" value="NMT1/THI5"/>
</dbReference>
<dbReference type="RefSeq" id="WP_015443798.1">
    <property type="nucleotide sequence ID" value="NC_020520.1"/>
</dbReference>
<dbReference type="InterPro" id="IPR015168">
    <property type="entry name" value="SsuA/THI5"/>
</dbReference>
<dbReference type="EMBL" id="AP012057">
    <property type="protein sequence ID" value="BAN04551.1"/>
    <property type="molecule type" value="Genomic_DNA"/>
</dbReference>
<feature type="domain" description="SsuA/THI5-like" evidence="2">
    <location>
        <begin position="48"/>
        <end position="263"/>
    </location>
</feature>
<gene>
    <name evidence="3" type="ORF">YM304_42370</name>
</gene>
<evidence type="ECO:0000259" key="2">
    <source>
        <dbReference type="Pfam" id="PF09084"/>
    </source>
</evidence>
<proteinExistence type="predicted"/>
<keyword evidence="4" id="KW-1185">Reference proteome</keyword>
<keyword evidence="1" id="KW-0732">Signal</keyword>
<dbReference type="KEGG" id="aym:YM304_42370"/>
<dbReference type="PROSITE" id="PS51257">
    <property type="entry name" value="PROKAR_LIPOPROTEIN"/>
    <property type="match status" value="1"/>
</dbReference>
<dbReference type="Pfam" id="PF09084">
    <property type="entry name" value="NMT1"/>
    <property type="match status" value="1"/>
</dbReference>
<name>A0A6C7EDL4_ILUCY</name>
<dbReference type="AlphaFoldDB" id="A0A6C7EDL4"/>
<dbReference type="Gene3D" id="3.40.190.10">
    <property type="entry name" value="Periplasmic binding protein-like II"/>
    <property type="match status" value="2"/>
</dbReference>
<evidence type="ECO:0000313" key="3">
    <source>
        <dbReference type="EMBL" id="BAN04551.1"/>
    </source>
</evidence>
<sequence>MRTSTAALLAALLPTSALLVTACGDDGGSSEAASDTRDVTLVLDWTPNTNHGGIYAADAAGFYDEVGIDLEIIQPGQTGALQAVATGNAEFGISVQESLVPAQTQGVPVVSVAAIVQHNTSSLLALAESGIDGPGDLAGHRYGGFGGQLETALISKLVECAGADPDDVDYVEVGNTDYRVGLETGAFDFVWIFDGWDKIRLEQAGVDVSTVSFIDHVDCIPDWYTPMIVTSTDRIDDDQALVADFMAATARGYQLAIDDPTAAADALLDAAPELDADLVRASAEFLAGQYALDAPRWGHQDADTWTTFVDFLVDSGLLDQQPDDVASLYTNEFLPE</sequence>
<dbReference type="OrthoDB" id="5348911at2"/>
<protein>
    <submittedName>
        <fullName evidence="3">ABC transporter substrate-binding protein</fullName>
    </submittedName>
</protein>
<evidence type="ECO:0000256" key="1">
    <source>
        <dbReference type="SAM" id="SignalP"/>
    </source>
</evidence>
<feature type="chain" id="PRO_5039180766" evidence="1">
    <location>
        <begin position="23"/>
        <end position="336"/>
    </location>
</feature>
<accession>A0A6C7EDL4</accession>
<dbReference type="Proteomes" id="UP000011863">
    <property type="component" value="Chromosome"/>
</dbReference>
<dbReference type="PANTHER" id="PTHR31528">
    <property type="entry name" value="4-AMINO-5-HYDROXYMETHYL-2-METHYLPYRIMIDINE PHOSPHATE SYNTHASE THI11-RELATED"/>
    <property type="match status" value="1"/>
</dbReference>
<reference evidence="3 4" key="1">
    <citation type="journal article" date="2013" name="Int. J. Syst. Evol. Microbiol.">
        <title>Ilumatobacter nonamiense sp. nov. and Ilumatobacter coccineum sp. nov., isolated from seashore sand.</title>
        <authorList>
            <person name="Matsumoto A."/>
            <person name="Kasai H."/>
            <person name="Matsuo Y."/>
            <person name="Shizuri Y."/>
            <person name="Ichikawa N."/>
            <person name="Fujita N."/>
            <person name="Omura S."/>
            <person name="Takahashi Y."/>
        </authorList>
    </citation>
    <scope>NUCLEOTIDE SEQUENCE [LARGE SCALE GENOMIC DNA]</scope>
    <source>
        <strain evidence="4">NBRC 103263 / KCTC 29153 / YM16-304</strain>
    </source>
</reference>
<evidence type="ECO:0000313" key="4">
    <source>
        <dbReference type="Proteomes" id="UP000011863"/>
    </source>
</evidence>
<feature type="signal peptide" evidence="1">
    <location>
        <begin position="1"/>
        <end position="22"/>
    </location>
</feature>
<organism evidence="3 4">
    <name type="scientific">Ilumatobacter coccineus (strain NBRC 103263 / KCTC 29153 / YM16-304)</name>
    <dbReference type="NCBI Taxonomy" id="1313172"/>
    <lineage>
        <taxon>Bacteria</taxon>
        <taxon>Bacillati</taxon>
        <taxon>Actinomycetota</taxon>
        <taxon>Acidimicrobiia</taxon>
        <taxon>Acidimicrobiales</taxon>
        <taxon>Ilumatobacteraceae</taxon>
        <taxon>Ilumatobacter</taxon>
    </lineage>
</organism>
<dbReference type="GO" id="GO:0009228">
    <property type="term" value="P:thiamine biosynthetic process"/>
    <property type="evidence" value="ECO:0007669"/>
    <property type="project" value="InterPro"/>
</dbReference>
<dbReference type="SUPFAM" id="SSF53850">
    <property type="entry name" value="Periplasmic binding protein-like II"/>
    <property type="match status" value="1"/>
</dbReference>